<protein>
    <recommendedName>
        <fullName evidence="4">NAD(+) diphosphatase</fullName>
        <ecNumber evidence="4">3.6.1.22</ecNumber>
    </recommendedName>
</protein>
<dbReference type="PATRIC" id="fig|1072256.5.peg.529"/>
<feature type="domain" description="Nudix hydrolase" evidence="10">
    <location>
        <begin position="116"/>
        <end position="240"/>
    </location>
</feature>
<dbReference type="GO" id="GO:0006742">
    <property type="term" value="P:NADP+ catabolic process"/>
    <property type="evidence" value="ECO:0007669"/>
    <property type="project" value="TreeGrafter"/>
</dbReference>
<dbReference type="InterPro" id="IPR000086">
    <property type="entry name" value="NUDIX_hydrolase_dom"/>
</dbReference>
<dbReference type="GO" id="GO:0110153">
    <property type="term" value="F:RNA NAD-cap (NMN-forming) hydrolase activity"/>
    <property type="evidence" value="ECO:0007669"/>
    <property type="project" value="RHEA"/>
</dbReference>
<dbReference type="GO" id="GO:0035529">
    <property type="term" value="F:NADH pyrophosphatase activity"/>
    <property type="evidence" value="ECO:0007669"/>
    <property type="project" value="TreeGrafter"/>
</dbReference>
<keyword evidence="6 11" id="KW-0378">Hydrolase</keyword>
<dbReference type="InterPro" id="IPR049734">
    <property type="entry name" value="NudC-like_C"/>
</dbReference>
<dbReference type="InterPro" id="IPR015797">
    <property type="entry name" value="NUDIX_hydrolase-like_dom_sf"/>
</dbReference>
<evidence type="ECO:0000256" key="6">
    <source>
        <dbReference type="ARBA" id="ARBA00022801"/>
    </source>
</evidence>
<dbReference type="AlphaFoldDB" id="A0A0G3HB58"/>
<dbReference type="InterPro" id="IPR050241">
    <property type="entry name" value="NAD-cap_RNA_hydrolase_NudC"/>
</dbReference>
<organism evidence="11 12">
    <name type="scientific">Corynebacterium uterequi</name>
    <dbReference type="NCBI Taxonomy" id="1072256"/>
    <lineage>
        <taxon>Bacteria</taxon>
        <taxon>Bacillati</taxon>
        <taxon>Actinomycetota</taxon>
        <taxon>Actinomycetes</taxon>
        <taxon>Mycobacteriales</taxon>
        <taxon>Corynebacteriaceae</taxon>
        <taxon>Corynebacterium</taxon>
    </lineage>
</organism>
<dbReference type="SUPFAM" id="SSF55811">
    <property type="entry name" value="Nudix"/>
    <property type="match status" value="1"/>
</dbReference>
<evidence type="ECO:0000256" key="7">
    <source>
        <dbReference type="ARBA" id="ARBA00022842"/>
    </source>
</evidence>
<evidence type="ECO:0000313" key="11">
    <source>
        <dbReference type="EMBL" id="AKK10549.1"/>
    </source>
</evidence>
<dbReference type="GO" id="GO:0019677">
    <property type="term" value="P:NAD+ catabolic process"/>
    <property type="evidence" value="ECO:0007669"/>
    <property type="project" value="TreeGrafter"/>
</dbReference>
<dbReference type="STRING" id="1072256.CUTER_02670"/>
<reference evidence="11 12" key="1">
    <citation type="journal article" date="2015" name="Genome Announc.">
        <title>Virulence Factor Genes Detected in the Complete Genome Sequence of Corynebacterium uterequi DSM 45634, Isolated from the Uterus of a Maiden Mare.</title>
        <authorList>
            <person name="Ruckert C."/>
            <person name="Kriete M."/>
            <person name="Jaenicke S."/>
            <person name="Winkler A."/>
            <person name="Tauch A."/>
        </authorList>
    </citation>
    <scope>NUCLEOTIDE SEQUENCE [LARGE SCALE GENOMIC DNA]</scope>
    <source>
        <strain evidence="11 12">DSM 45634</strain>
    </source>
</reference>
<evidence type="ECO:0000256" key="8">
    <source>
        <dbReference type="ARBA" id="ARBA00023027"/>
    </source>
</evidence>
<gene>
    <name evidence="11" type="ORF">CUTER_02670</name>
</gene>
<evidence type="ECO:0000256" key="2">
    <source>
        <dbReference type="ARBA" id="ARBA00001947"/>
    </source>
</evidence>
<keyword evidence="7" id="KW-0460">Magnesium</keyword>
<dbReference type="RefSeq" id="WP_052843993.1">
    <property type="nucleotide sequence ID" value="NZ_CP011546.1"/>
</dbReference>
<keyword evidence="8" id="KW-0520">NAD</keyword>
<dbReference type="PANTHER" id="PTHR42904">
    <property type="entry name" value="NUDIX HYDROLASE, NUDC SUBFAMILY"/>
    <property type="match status" value="1"/>
</dbReference>
<evidence type="ECO:0000256" key="3">
    <source>
        <dbReference type="ARBA" id="ARBA00009595"/>
    </source>
</evidence>
<dbReference type="EC" id="3.6.1.22" evidence="4"/>
<sequence>MTSRQVLFTSADGRVLCDGTGRPAVVAAEIDRARLVRVDASTWAARMSDAEEATWSQRGLTLRNSRPLLGDRRVAKALAVLAHRDAYHFDPRDGSKLEFASDGAVARGSSGRLIFPRIDPAVIGIVGLPGGDEILLARNRRHDYFSLIAGYVGTGESLEEAFIREVGEETGRRACDPTYWGSQPWPLGGSVMVGFSAWTTDREPALPTDDELAEVAWVTRDTLEHYPLSAKGSIARAMIDDWAAGKLTIGGQA</sequence>
<dbReference type="PROSITE" id="PS00893">
    <property type="entry name" value="NUDIX_BOX"/>
    <property type="match status" value="1"/>
</dbReference>
<proteinExistence type="inferred from homology"/>
<dbReference type="KEGG" id="cut:CUTER_02670"/>
<dbReference type="GO" id="GO:0046872">
    <property type="term" value="F:metal ion binding"/>
    <property type="evidence" value="ECO:0007669"/>
    <property type="project" value="UniProtKB-KW"/>
</dbReference>
<dbReference type="Pfam" id="PF00293">
    <property type="entry name" value="NUDIX"/>
    <property type="match status" value="1"/>
</dbReference>
<dbReference type="CDD" id="cd03429">
    <property type="entry name" value="NUDIX_NADH_pyrophosphatase_Nudt13"/>
    <property type="match status" value="1"/>
</dbReference>
<keyword evidence="5" id="KW-0479">Metal-binding</keyword>
<comment type="cofactor">
    <cofactor evidence="1">
        <name>Mg(2+)</name>
        <dbReference type="ChEBI" id="CHEBI:18420"/>
    </cofactor>
</comment>
<dbReference type="PANTHER" id="PTHR42904:SF6">
    <property type="entry name" value="NAD-CAPPED RNA HYDROLASE NUDT12"/>
    <property type="match status" value="1"/>
</dbReference>
<evidence type="ECO:0000259" key="10">
    <source>
        <dbReference type="PROSITE" id="PS51462"/>
    </source>
</evidence>
<dbReference type="Gene3D" id="3.90.79.10">
    <property type="entry name" value="Nucleoside Triphosphate Pyrophosphohydrolase"/>
    <property type="match status" value="1"/>
</dbReference>
<dbReference type="InterPro" id="IPR020084">
    <property type="entry name" value="NUDIX_hydrolase_CS"/>
</dbReference>
<evidence type="ECO:0000256" key="9">
    <source>
        <dbReference type="ARBA" id="ARBA00023679"/>
    </source>
</evidence>
<dbReference type="Proteomes" id="UP000035548">
    <property type="component" value="Chromosome"/>
</dbReference>
<dbReference type="GO" id="GO:0005829">
    <property type="term" value="C:cytosol"/>
    <property type="evidence" value="ECO:0007669"/>
    <property type="project" value="TreeGrafter"/>
</dbReference>
<comment type="catalytic activity">
    <reaction evidence="9">
        <text>a 5'-end NAD(+)-phospho-ribonucleoside in mRNA + H2O = a 5'-end phospho-adenosine-phospho-ribonucleoside in mRNA + beta-nicotinamide D-ribonucleotide + 2 H(+)</text>
        <dbReference type="Rhea" id="RHEA:60876"/>
        <dbReference type="Rhea" id="RHEA-COMP:15698"/>
        <dbReference type="Rhea" id="RHEA-COMP:15719"/>
        <dbReference type="ChEBI" id="CHEBI:14649"/>
        <dbReference type="ChEBI" id="CHEBI:15377"/>
        <dbReference type="ChEBI" id="CHEBI:15378"/>
        <dbReference type="ChEBI" id="CHEBI:144029"/>
        <dbReference type="ChEBI" id="CHEBI:144051"/>
    </reaction>
    <physiologicalReaction direction="left-to-right" evidence="9">
        <dbReference type="Rhea" id="RHEA:60877"/>
    </physiologicalReaction>
</comment>
<dbReference type="PROSITE" id="PS51462">
    <property type="entry name" value="NUDIX"/>
    <property type="match status" value="1"/>
</dbReference>
<dbReference type="EMBL" id="CP011546">
    <property type="protein sequence ID" value="AKK10549.1"/>
    <property type="molecule type" value="Genomic_DNA"/>
</dbReference>
<evidence type="ECO:0000256" key="5">
    <source>
        <dbReference type="ARBA" id="ARBA00022723"/>
    </source>
</evidence>
<evidence type="ECO:0000256" key="4">
    <source>
        <dbReference type="ARBA" id="ARBA00012381"/>
    </source>
</evidence>
<evidence type="ECO:0000256" key="1">
    <source>
        <dbReference type="ARBA" id="ARBA00001946"/>
    </source>
</evidence>
<accession>A0A0G3HB58</accession>
<name>A0A0G3HB58_9CORY</name>
<reference evidence="12" key="2">
    <citation type="submission" date="2015-05" db="EMBL/GenBank/DDBJ databases">
        <title>Complete genome sequence of Corynebacterium uterequi DSM 45634, isolated from the uterus of a maiden mare.</title>
        <authorList>
            <person name="Ruckert C."/>
            <person name="Albersmeier A."/>
            <person name="Winkler A."/>
            <person name="Tauch A."/>
        </authorList>
    </citation>
    <scope>NUCLEOTIDE SEQUENCE [LARGE SCALE GENOMIC DNA]</scope>
    <source>
        <strain evidence="12">DSM 45634</strain>
    </source>
</reference>
<comment type="cofactor">
    <cofactor evidence="2">
        <name>Zn(2+)</name>
        <dbReference type="ChEBI" id="CHEBI:29105"/>
    </cofactor>
</comment>
<comment type="similarity">
    <text evidence="3">Belongs to the Nudix hydrolase family. NudC subfamily.</text>
</comment>
<keyword evidence="12" id="KW-1185">Reference proteome</keyword>
<evidence type="ECO:0000313" key="12">
    <source>
        <dbReference type="Proteomes" id="UP000035548"/>
    </source>
</evidence>